<dbReference type="Pfam" id="PF19598">
    <property type="entry name" value="DUF6103"/>
    <property type="match status" value="1"/>
</dbReference>
<gene>
    <name evidence="2" type="ORF">SDC9_48620</name>
</gene>
<dbReference type="InterPro" id="IPR046085">
    <property type="entry name" value="DUF6103"/>
</dbReference>
<comment type="caution">
    <text evidence="2">The sequence shown here is derived from an EMBL/GenBank/DDBJ whole genome shotgun (WGS) entry which is preliminary data.</text>
</comment>
<organism evidence="2">
    <name type="scientific">bioreactor metagenome</name>
    <dbReference type="NCBI Taxonomy" id="1076179"/>
    <lineage>
        <taxon>unclassified sequences</taxon>
        <taxon>metagenomes</taxon>
        <taxon>ecological metagenomes</taxon>
    </lineage>
</organism>
<protein>
    <submittedName>
        <fullName evidence="2">Uncharacterized protein</fullName>
    </submittedName>
</protein>
<feature type="region of interest" description="Disordered" evidence="1">
    <location>
        <begin position="51"/>
        <end position="96"/>
    </location>
</feature>
<name>A0A644WIN5_9ZZZZ</name>
<proteinExistence type="predicted"/>
<dbReference type="EMBL" id="VSSQ01000864">
    <property type="protein sequence ID" value="MPM02373.1"/>
    <property type="molecule type" value="Genomic_DNA"/>
</dbReference>
<sequence>MSTINITISFDEEKLKALDFTLSKDNTTAQKRVEKMLLDLYENTVPEALREYVDSRSTPPAPKSKRPSRPAVKKAATEPKPSFPVVAPVKEVEQNG</sequence>
<reference evidence="2" key="1">
    <citation type="submission" date="2019-08" db="EMBL/GenBank/DDBJ databases">
        <authorList>
            <person name="Kucharzyk K."/>
            <person name="Murdoch R.W."/>
            <person name="Higgins S."/>
            <person name="Loffler F."/>
        </authorList>
    </citation>
    <scope>NUCLEOTIDE SEQUENCE</scope>
</reference>
<evidence type="ECO:0000313" key="2">
    <source>
        <dbReference type="EMBL" id="MPM02373.1"/>
    </source>
</evidence>
<dbReference type="AlphaFoldDB" id="A0A644WIN5"/>
<feature type="compositionally biased region" description="Basic residues" evidence="1">
    <location>
        <begin position="63"/>
        <end position="72"/>
    </location>
</feature>
<evidence type="ECO:0000256" key="1">
    <source>
        <dbReference type="SAM" id="MobiDB-lite"/>
    </source>
</evidence>
<accession>A0A644WIN5</accession>